<keyword evidence="6" id="KW-0808">Transferase</keyword>
<evidence type="ECO:0000313" key="15">
    <source>
        <dbReference type="Proteomes" id="UP001499988"/>
    </source>
</evidence>
<gene>
    <name evidence="14" type="primary">bioF</name>
    <name evidence="14" type="ORF">GCM10023333_11520</name>
</gene>
<dbReference type="EC" id="2.3.1.47" evidence="5"/>
<evidence type="ECO:0000256" key="9">
    <source>
        <dbReference type="ARBA" id="ARBA00032610"/>
    </source>
</evidence>
<keyword evidence="8 12" id="KW-0663">Pyridoxal phosphate</keyword>
<comment type="similarity">
    <text evidence="3">Belongs to the class-II pyridoxal-phosphate-dependent aminotransferase family. BioF subfamily.</text>
</comment>
<evidence type="ECO:0000259" key="13">
    <source>
        <dbReference type="Pfam" id="PF00155"/>
    </source>
</evidence>
<dbReference type="InterPro" id="IPR015421">
    <property type="entry name" value="PyrdxlP-dep_Trfase_major"/>
</dbReference>
<protein>
    <recommendedName>
        <fullName evidence="5">8-amino-7-oxononanoate synthase</fullName>
        <ecNumber evidence="5">2.3.1.47</ecNumber>
    </recommendedName>
    <alternativeName>
        <fullName evidence="9">7-keto-8-amino-pelargonic acid synthase</fullName>
    </alternativeName>
    <alternativeName>
        <fullName evidence="10">8-amino-7-ketopelargonate synthase</fullName>
    </alternativeName>
</protein>
<evidence type="ECO:0000313" key="14">
    <source>
        <dbReference type="EMBL" id="GAA4879322.1"/>
    </source>
</evidence>
<dbReference type="EMBL" id="BAABJZ010000015">
    <property type="protein sequence ID" value="GAA4879322.1"/>
    <property type="molecule type" value="Genomic_DNA"/>
</dbReference>
<accession>A0ABP9EKE6</accession>
<evidence type="ECO:0000256" key="12">
    <source>
        <dbReference type="RuleBase" id="RU003693"/>
    </source>
</evidence>
<evidence type="ECO:0000256" key="3">
    <source>
        <dbReference type="ARBA" id="ARBA00010008"/>
    </source>
</evidence>
<dbReference type="Pfam" id="PF00155">
    <property type="entry name" value="Aminotran_1_2"/>
    <property type="match status" value="1"/>
</dbReference>
<dbReference type="InterPro" id="IPR015422">
    <property type="entry name" value="PyrdxlP-dep_Trfase_small"/>
</dbReference>
<dbReference type="RefSeq" id="WP_345334299.1">
    <property type="nucleotide sequence ID" value="NZ_BAABJZ010000015.1"/>
</dbReference>
<proteinExistence type="inferred from homology"/>
<sequence length="382" mass="41190">MPHNNGWLQRTAQLMAERESQGLTRRRRCVDSLDPRTVEVEGRRYLQFASNDYLGLAFGDNRAAPRQGAAGSALISGYHPAHRALERLLCEATGYEAALLFSSGFAANSAPLALCRKGDRVLADKLAHASILDAALASDATLRRFGHNDMAMLARWLERDAALTLVATESVFSMDGDQAPLAAFVALCRQHGALSWVDDAHGLGIIGRDGLGASTIAKPDLLTLTFGKAMGASGAALLGSQALIDAIVQSARHYIYSTAIPVDLARHLAQQWQRLQLSDGRQRLQARIAQFRCGAQAQGWQLLDSASPIQPILVGESRMALALARRLNQAGIWCPAIRPPTVPKGQARLRVVINAGHEPEDIDRLLAALADARAQEGAYGDR</sequence>
<dbReference type="Proteomes" id="UP001499988">
    <property type="component" value="Unassembled WGS sequence"/>
</dbReference>
<keyword evidence="15" id="KW-1185">Reference proteome</keyword>
<dbReference type="PANTHER" id="PTHR13693">
    <property type="entry name" value="CLASS II AMINOTRANSFERASE/8-AMINO-7-OXONONANOATE SYNTHASE"/>
    <property type="match status" value="1"/>
</dbReference>
<reference evidence="15" key="1">
    <citation type="journal article" date="2019" name="Int. J. Syst. Evol. Microbiol.">
        <title>The Global Catalogue of Microorganisms (GCM) 10K type strain sequencing project: providing services to taxonomists for standard genome sequencing and annotation.</title>
        <authorList>
            <consortium name="The Broad Institute Genomics Platform"/>
            <consortium name="The Broad Institute Genome Sequencing Center for Infectious Disease"/>
            <person name="Wu L."/>
            <person name="Ma J."/>
        </authorList>
    </citation>
    <scope>NUCLEOTIDE SEQUENCE [LARGE SCALE GENOMIC DNA]</scope>
    <source>
        <strain evidence="15">JCM 18401</strain>
    </source>
</reference>
<comment type="subunit">
    <text evidence="4">Homodimer.</text>
</comment>
<evidence type="ECO:0000256" key="7">
    <source>
        <dbReference type="ARBA" id="ARBA00022756"/>
    </source>
</evidence>
<feature type="domain" description="Aminotransferase class I/classII large" evidence="13">
    <location>
        <begin position="45"/>
        <end position="369"/>
    </location>
</feature>
<dbReference type="InterPro" id="IPR001917">
    <property type="entry name" value="Aminotrans_II_pyridoxalP_BS"/>
</dbReference>
<evidence type="ECO:0000256" key="8">
    <source>
        <dbReference type="ARBA" id="ARBA00022898"/>
    </source>
</evidence>
<dbReference type="InterPro" id="IPR015424">
    <property type="entry name" value="PyrdxlP-dep_Trfase"/>
</dbReference>
<dbReference type="InterPro" id="IPR050087">
    <property type="entry name" value="AON_synthase_class-II"/>
</dbReference>
<dbReference type="PROSITE" id="PS00599">
    <property type="entry name" value="AA_TRANSFER_CLASS_2"/>
    <property type="match status" value="1"/>
</dbReference>
<dbReference type="PANTHER" id="PTHR13693:SF100">
    <property type="entry name" value="8-AMINO-7-OXONONANOATE SYNTHASE"/>
    <property type="match status" value="1"/>
</dbReference>
<evidence type="ECO:0000256" key="4">
    <source>
        <dbReference type="ARBA" id="ARBA00011738"/>
    </source>
</evidence>
<dbReference type="Gene3D" id="3.90.1150.10">
    <property type="entry name" value="Aspartate Aminotransferase, domain 1"/>
    <property type="match status" value="1"/>
</dbReference>
<comment type="cofactor">
    <cofactor evidence="1 12">
        <name>pyridoxal 5'-phosphate</name>
        <dbReference type="ChEBI" id="CHEBI:597326"/>
    </cofactor>
</comment>
<dbReference type="InterPro" id="IPR004839">
    <property type="entry name" value="Aminotransferase_I/II_large"/>
</dbReference>
<evidence type="ECO:0000256" key="10">
    <source>
        <dbReference type="ARBA" id="ARBA00033381"/>
    </source>
</evidence>
<evidence type="ECO:0000256" key="5">
    <source>
        <dbReference type="ARBA" id="ARBA00013187"/>
    </source>
</evidence>
<comment type="catalytic activity">
    <reaction evidence="11">
        <text>6-carboxyhexanoyl-[ACP] + L-alanine + H(+) = (8S)-8-amino-7-oxononanoate + holo-[ACP] + CO2</text>
        <dbReference type="Rhea" id="RHEA:42288"/>
        <dbReference type="Rhea" id="RHEA-COMP:9685"/>
        <dbReference type="Rhea" id="RHEA-COMP:9955"/>
        <dbReference type="ChEBI" id="CHEBI:15378"/>
        <dbReference type="ChEBI" id="CHEBI:16526"/>
        <dbReference type="ChEBI" id="CHEBI:57972"/>
        <dbReference type="ChEBI" id="CHEBI:64479"/>
        <dbReference type="ChEBI" id="CHEBI:78846"/>
        <dbReference type="ChEBI" id="CHEBI:149468"/>
        <dbReference type="EC" id="2.3.1.47"/>
    </reaction>
</comment>
<evidence type="ECO:0000256" key="6">
    <source>
        <dbReference type="ARBA" id="ARBA00022679"/>
    </source>
</evidence>
<evidence type="ECO:0000256" key="1">
    <source>
        <dbReference type="ARBA" id="ARBA00001933"/>
    </source>
</evidence>
<organism evidence="14 15">
    <name type="scientific">Ferrimonas pelagia</name>
    <dbReference type="NCBI Taxonomy" id="1177826"/>
    <lineage>
        <taxon>Bacteria</taxon>
        <taxon>Pseudomonadati</taxon>
        <taxon>Pseudomonadota</taxon>
        <taxon>Gammaproteobacteria</taxon>
        <taxon>Alteromonadales</taxon>
        <taxon>Ferrimonadaceae</taxon>
        <taxon>Ferrimonas</taxon>
    </lineage>
</organism>
<evidence type="ECO:0000256" key="2">
    <source>
        <dbReference type="ARBA" id="ARBA00004746"/>
    </source>
</evidence>
<comment type="caution">
    <text evidence="14">The sequence shown here is derived from an EMBL/GenBank/DDBJ whole genome shotgun (WGS) entry which is preliminary data.</text>
</comment>
<dbReference type="SUPFAM" id="SSF53383">
    <property type="entry name" value="PLP-dependent transferases"/>
    <property type="match status" value="1"/>
</dbReference>
<keyword evidence="7" id="KW-0093">Biotin biosynthesis</keyword>
<dbReference type="Gene3D" id="3.40.640.10">
    <property type="entry name" value="Type I PLP-dependent aspartate aminotransferase-like (Major domain)"/>
    <property type="match status" value="1"/>
</dbReference>
<evidence type="ECO:0000256" key="11">
    <source>
        <dbReference type="ARBA" id="ARBA00047715"/>
    </source>
</evidence>
<name>A0ABP9EKE6_9GAMM</name>
<comment type="pathway">
    <text evidence="2">Cofactor biosynthesis; biotin biosynthesis.</text>
</comment>